<dbReference type="AlphaFoldDB" id="A0A8S1HJ00"/>
<proteinExistence type="predicted"/>
<dbReference type="OrthoDB" id="6139674at2759"/>
<feature type="signal peptide" evidence="3">
    <location>
        <begin position="1"/>
        <end position="20"/>
    </location>
</feature>
<dbReference type="PANTHER" id="PTHR22907">
    <property type="entry name" value="GH04558P"/>
    <property type="match status" value="1"/>
</dbReference>
<gene>
    <name evidence="5" type="ORF">CAUJ_LOCUS9109</name>
</gene>
<feature type="domain" description="ZP" evidence="4">
    <location>
        <begin position="51"/>
        <end position="297"/>
    </location>
</feature>
<evidence type="ECO:0000259" key="4">
    <source>
        <dbReference type="PROSITE" id="PS51034"/>
    </source>
</evidence>
<dbReference type="PROSITE" id="PS51034">
    <property type="entry name" value="ZP_2"/>
    <property type="match status" value="1"/>
</dbReference>
<name>A0A8S1HJ00_9PELO</name>
<keyword evidence="1 3" id="KW-0732">Signal</keyword>
<feature type="transmembrane region" description="Helical" evidence="2">
    <location>
        <begin position="384"/>
        <end position="408"/>
    </location>
</feature>
<evidence type="ECO:0000256" key="2">
    <source>
        <dbReference type="SAM" id="Phobius"/>
    </source>
</evidence>
<evidence type="ECO:0000313" key="6">
    <source>
        <dbReference type="Proteomes" id="UP000835052"/>
    </source>
</evidence>
<dbReference type="SMART" id="SM00241">
    <property type="entry name" value="ZP"/>
    <property type="match status" value="1"/>
</dbReference>
<keyword evidence="2" id="KW-0472">Membrane</keyword>
<keyword evidence="2" id="KW-0812">Transmembrane</keyword>
<organism evidence="5 6">
    <name type="scientific">Caenorhabditis auriculariae</name>
    <dbReference type="NCBI Taxonomy" id="2777116"/>
    <lineage>
        <taxon>Eukaryota</taxon>
        <taxon>Metazoa</taxon>
        <taxon>Ecdysozoa</taxon>
        <taxon>Nematoda</taxon>
        <taxon>Chromadorea</taxon>
        <taxon>Rhabditida</taxon>
        <taxon>Rhabditina</taxon>
        <taxon>Rhabditomorpha</taxon>
        <taxon>Rhabditoidea</taxon>
        <taxon>Rhabditidae</taxon>
        <taxon>Peloderinae</taxon>
        <taxon>Caenorhabditis</taxon>
    </lineage>
</organism>
<protein>
    <recommendedName>
        <fullName evidence="4">ZP domain-containing protein</fullName>
    </recommendedName>
</protein>
<evidence type="ECO:0000256" key="1">
    <source>
        <dbReference type="ARBA" id="ARBA00022729"/>
    </source>
</evidence>
<dbReference type="InterPro" id="IPR001507">
    <property type="entry name" value="ZP_dom"/>
</dbReference>
<dbReference type="InterPro" id="IPR057475">
    <property type="entry name" value="CUT_C"/>
</dbReference>
<keyword evidence="2" id="KW-1133">Transmembrane helix</keyword>
<keyword evidence="6" id="KW-1185">Reference proteome</keyword>
<evidence type="ECO:0000256" key="3">
    <source>
        <dbReference type="SAM" id="SignalP"/>
    </source>
</evidence>
<evidence type="ECO:0000313" key="5">
    <source>
        <dbReference type="EMBL" id="CAD6193190.1"/>
    </source>
</evidence>
<dbReference type="PANTHER" id="PTHR22907:SF14">
    <property type="entry name" value="ZP DOMAIN-CONTAINING PROTEIN"/>
    <property type="match status" value="1"/>
</dbReference>
<comment type="caution">
    <text evidence="5">The sequence shown here is derived from an EMBL/GenBank/DDBJ whole genome shotgun (WGS) entry which is preliminary data.</text>
</comment>
<reference evidence="5" key="1">
    <citation type="submission" date="2020-10" db="EMBL/GenBank/DDBJ databases">
        <authorList>
            <person name="Kikuchi T."/>
        </authorList>
    </citation>
    <scope>NUCLEOTIDE SEQUENCE</scope>
    <source>
        <strain evidence="5">NKZ352</strain>
    </source>
</reference>
<dbReference type="EMBL" id="CAJGYM010000033">
    <property type="protein sequence ID" value="CAD6193190.1"/>
    <property type="molecule type" value="Genomic_DNA"/>
</dbReference>
<sequence length="429" mass="48861">MSFTKLAIFVVFVSWTAVDAQKSIRKSREVIRMSQNVLTQARFVPLRRSPPMLRNPILSRNLPRAPFTADPPVMVIHNTVEDPPTVICSNGEIGLQLSHGVSGRMFVSRMHHDINCVQYLKIVDYTVRIVVSHEENSVTEFDKIYDVTCSFSVANVTVSAFLDTNDFEPEKVQTSLKLPKCRYSLHRNTVDGPKTLSSKVGDVIFHRWKCSTSEYMFKVYGCTVHDGTNNTILLVDENGCSMDEEIIPHPEYDEANNVVFAPARTFRFSNSRRVHFKCLLAVCNKHDSTCSEQIPPRCRRNQKRQLNSSNISIEDRLRYIQTLFNRTLTRKKPDVTRTITVTADSISSGGLVVEDDFRNVPRQNSDPLASIVQQHERTVSIYKLWVLVLCIMNVMVTLVAVSACARVVKNKYVMDIKDSARTIMHRVPF</sequence>
<dbReference type="Pfam" id="PF25301">
    <property type="entry name" value="CUT_C"/>
    <property type="match status" value="1"/>
</dbReference>
<accession>A0A8S1HJ00</accession>
<dbReference type="InterPro" id="IPR051962">
    <property type="entry name" value="Cuticlin"/>
</dbReference>
<feature type="chain" id="PRO_5035912466" description="ZP domain-containing protein" evidence="3">
    <location>
        <begin position="21"/>
        <end position="429"/>
    </location>
</feature>
<dbReference type="Proteomes" id="UP000835052">
    <property type="component" value="Unassembled WGS sequence"/>
</dbReference>